<dbReference type="PROSITE" id="PS00534">
    <property type="entry name" value="FERROCHELATASE"/>
    <property type="match status" value="1"/>
</dbReference>
<feature type="binding site" evidence="7">
    <location>
        <position position="210"/>
    </location>
    <ligand>
        <name>Fe(2+)</name>
        <dbReference type="ChEBI" id="CHEBI:29033"/>
    </ligand>
</feature>
<dbReference type="EMBL" id="JAINZW010000001">
    <property type="protein sequence ID" value="MBZ4038112.1"/>
    <property type="molecule type" value="Genomic_DNA"/>
</dbReference>
<keyword evidence="4 7" id="KW-0456">Lyase</keyword>
<evidence type="ECO:0000256" key="6">
    <source>
        <dbReference type="ARBA" id="ARBA00024536"/>
    </source>
</evidence>
<evidence type="ECO:0000256" key="8">
    <source>
        <dbReference type="RuleBase" id="RU000607"/>
    </source>
</evidence>
<dbReference type="InterPro" id="IPR033659">
    <property type="entry name" value="Ferrochelatase_N"/>
</dbReference>
<dbReference type="InterPro" id="IPR001015">
    <property type="entry name" value="Ferrochelatase"/>
</dbReference>
<comment type="catalytic activity">
    <reaction evidence="7 8">
        <text>heme b + 2 H(+) = protoporphyrin IX + Fe(2+)</text>
        <dbReference type="Rhea" id="RHEA:22584"/>
        <dbReference type="ChEBI" id="CHEBI:15378"/>
        <dbReference type="ChEBI" id="CHEBI:29033"/>
        <dbReference type="ChEBI" id="CHEBI:57306"/>
        <dbReference type="ChEBI" id="CHEBI:60344"/>
        <dbReference type="EC" id="4.98.1.1"/>
    </reaction>
</comment>
<proteinExistence type="inferred from homology"/>
<evidence type="ECO:0000313" key="10">
    <source>
        <dbReference type="Proteomes" id="UP001430954"/>
    </source>
</evidence>
<evidence type="ECO:0000256" key="3">
    <source>
        <dbReference type="ARBA" id="ARBA00023133"/>
    </source>
</evidence>
<dbReference type="SUPFAM" id="SSF53800">
    <property type="entry name" value="Chelatase"/>
    <property type="match status" value="1"/>
</dbReference>
<evidence type="ECO:0000256" key="7">
    <source>
        <dbReference type="HAMAP-Rule" id="MF_00323"/>
    </source>
</evidence>
<dbReference type="Pfam" id="PF00762">
    <property type="entry name" value="Ferrochelatase"/>
    <property type="match status" value="1"/>
</dbReference>
<comment type="catalytic activity">
    <reaction evidence="6">
        <text>Fe-coproporphyrin III + 2 H(+) = coproporphyrin III + Fe(2+)</text>
        <dbReference type="Rhea" id="RHEA:49572"/>
        <dbReference type="ChEBI" id="CHEBI:15378"/>
        <dbReference type="ChEBI" id="CHEBI:29033"/>
        <dbReference type="ChEBI" id="CHEBI:68438"/>
        <dbReference type="ChEBI" id="CHEBI:131725"/>
        <dbReference type="EC" id="4.99.1.9"/>
    </reaction>
    <physiologicalReaction direction="right-to-left" evidence="6">
        <dbReference type="Rhea" id="RHEA:49574"/>
    </physiologicalReaction>
</comment>
<reference evidence="9 10" key="1">
    <citation type="submission" date="2021-09" db="EMBL/GenBank/DDBJ databases">
        <title>Lysobacter sp. 13A isolated from the river sediment.</title>
        <authorList>
            <person name="Liu H."/>
            <person name="Li S."/>
            <person name="Mao S."/>
        </authorList>
    </citation>
    <scope>NUCLEOTIDE SEQUENCE [LARGE SCALE GENOMIC DNA]</scope>
    <source>
        <strain evidence="9 10">13A</strain>
    </source>
</reference>
<dbReference type="CDD" id="cd00419">
    <property type="entry name" value="Ferrochelatase_C"/>
    <property type="match status" value="1"/>
</dbReference>
<dbReference type="EC" id="4.98.1.1" evidence="7 8"/>
<sequence>MNATSAPSGVSIPRDDAPADTAVVLVNLGTPDAPTAKAVRRYLAEFLHDHRVVSLTRWLWCPLLHFLILPIRGPKVAHKYASIWLADDADRPGGSPLAVYTRRLAQAVQRELPGVRVVDAMRYGNPNFRALLQRLRGEGVRRVLALPLYPQYSTSTTASVADVLERADGLATRMVGDYHLDAGWIEAVAMSIRDYRARHGDGGHLLFSFHGLPQRLVDQGDPYAAQCEASAAAIAGALGLEPSQWTLSYQSRFGRERWLEPSTSDTLAALAGRGIRTVDVAAPGFAVDCLETLEEVAMMLAEEFTEHSAGGSLRYIPCLNDLPDHARALAAIAQRELEAWR</sequence>
<evidence type="ECO:0000256" key="5">
    <source>
        <dbReference type="ARBA" id="ARBA00023244"/>
    </source>
</evidence>
<dbReference type="HAMAP" id="MF_00323">
    <property type="entry name" value="Ferrochelatase"/>
    <property type="match status" value="1"/>
</dbReference>
<keyword evidence="3 7" id="KW-0350">Heme biosynthesis</keyword>
<keyword evidence="5 7" id="KW-0627">Porphyrin biosynthesis</keyword>
<comment type="pathway">
    <text evidence="7 8">Porphyrin-containing compound metabolism; protoheme biosynthesis; protoheme from protoporphyrin-IX: step 1/1.</text>
</comment>
<dbReference type="PANTHER" id="PTHR11108">
    <property type="entry name" value="FERROCHELATASE"/>
    <property type="match status" value="1"/>
</dbReference>
<comment type="function">
    <text evidence="7 8">Catalyzes the ferrous insertion into protoporphyrin IX.</text>
</comment>
<comment type="caution">
    <text evidence="9">The sequence shown here is derived from an EMBL/GenBank/DDBJ whole genome shotgun (WGS) entry which is preliminary data.</text>
</comment>
<organism evidence="9 10">
    <name type="scientific">Novilysobacter selenitireducens</name>
    <dbReference type="NCBI Taxonomy" id="2872639"/>
    <lineage>
        <taxon>Bacteria</taxon>
        <taxon>Pseudomonadati</taxon>
        <taxon>Pseudomonadota</taxon>
        <taxon>Gammaproteobacteria</taxon>
        <taxon>Lysobacterales</taxon>
        <taxon>Lysobacteraceae</taxon>
        <taxon>Novilysobacter</taxon>
    </lineage>
</organism>
<feature type="binding site" evidence="7">
    <location>
        <position position="291"/>
    </location>
    <ligand>
        <name>Fe(2+)</name>
        <dbReference type="ChEBI" id="CHEBI:29033"/>
    </ligand>
</feature>
<gene>
    <name evidence="7 9" type="primary">hemH</name>
    <name evidence="9" type="ORF">K6753_01000</name>
</gene>
<dbReference type="NCBIfam" id="TIGR00109">
    <property type="entry name" value="hemH"/>
    <property type="match status" value="1"/>
</dbReference>
<keyword evidence="10" id="KW-1185">Reference proteome</keyword>
<keyword evidence="2 7" id="KW-0408">Iron</keyword>
<protein>
    <recommendedName>
        <fullName evidence="7 8">Ferrochelatase</fullName>
        <ecNumber evidence="7 8">4.98.1.1</ecNumber>
    </recommendedName>
    <alternativeName>
        <fullName evidence="7">Heme synthase</fullName>
    </alternativeName>
    <alternativeName>
        <fullName evidence="7">Protoheme ferro-lyase</fullName>
    </alternativeName>
</protein>
<dbReference type="CDD" id="cd03411">
    <property type="entry name" value="Ferrochelatase_N"/>
    <property type="match status" value="1"/>
</dbReference>
<evidence type="ECO:0000256" key="4">
    <source>
        <dbReference type="ARBA" id="ARBA00023239"/>
    </source>
</evidence>
<dbReference type="InterPro" id="IPR019772">
    <property type="entry name" value="Ferrochelatase_AS"/>
</dbReference>
<evidence type="ECO:0000313" key="9">
    <source>
        <dbReference type="EMBL" id="MBZ4038112.1"/>
    </source>
</evidence>
<dbReference type="Gene3D" id="3.40.50.1400">
    <property type="match status" value="2"/>
</dbReference>
<evidence type="ECO:0000256" key="2">
    <source>
        <dbReference type="ARBA" id="ARBA00023004"/>
    </source>
</evidence>
<dbReference type="RefSeq" id="WP_223674322.1">
    <property type="nucleotide sequence ID" value="NZ_JAINZW010000001.1"/>
</dbReference>
<dbReference type="InterPro" id="IPR033644">
    <property type="entry name" value="Ferrochelatase_C"/>
</dbReference>
<keyword evidence="7 8" id="KW-0963">Cytoplasm</keyword>
<name>A0ABS7T2L3_9GAMM</name>
<accession>A0ABS7T2L3</accession>
<dbReference type="Proteomes" id="UP001430954">
    <property type="component" value="Unassembled WGS sequence"/>
</dbReference>
<evidence type="ECO:0000256" key="1">
    <source>
        <dbReference type="ARBA" id="ARBA00007718"/>
    </source>
</evidence>
<comment type="similarity">
    <text evidence="1 7 8">Belongs to the ferrochelatase family.</text>
</comment>
<keyword evidence="7" id="KW-0479">Metal-binding</keyword>
<dbReference type="PANTHER" id="PTHR11108:SF1">
    <property type="entry name" value="FERROCHELATASE, MITOCHONDRIAL"/>
    <property type="match status" value="1"/>
</dbReference>
<dbReference type="GO" id="GO:0016829">
    <property type="term" value="F:lyase activity"/>
    <property type="evidence" value="ECO:0007669"/>
    <property type="project" value="UniProtKB-KW"/>
</dbReference>
<comment type="subcellular location">
    <subcellularLocation>
        <location evidence="7 8">Cytoplasm</location>
    </subcellularLocation>
</comment>